<dbReference type="AlphaFoldDB" id="A0AAT9FMM0"/>
<feature type="transmembrane region" description="Helical" evidence="1">
    <location>
        <begin position="187"/>
        <end position="207"/>
    </location>
</feature>
<reference evidence="2" key="1">
    <citation type="submission" date="2024-07" db="EMBL/GenBank/DDBJ databases">
        <title>Complete genome sequence of Verrucomicrobiaceae bacterium NT6N.</title>
        <authorList>
            <person name="Huang C."/>
            <person name="Takami H."/>
            <person name="Hamasaki K."/>
        </authorList>
    </citation>
    <scope>NUCLEOTIDE SEQUENCE</scope>
    <source>
        <strain evidence="2">NT6N</strain>
    </source>
</reference>
<keyword evidence="1" id="KW-0472">Membrane</keyword>
<feature type="transmembrane region" description="Helical" evidence="1">
    <location>
        <begin position="159"/>
        <end position="180"/>
    </location>
</feature>
<organism evidence="2">
    <name type="scientific">Oceaniferula spumae</name>
    <dbReference type="NCBI Taxonomy" id="2979115"/>
    <lineage>
        <taxon>Bacteria</taxon>
        <taxon>Pseudomonadati</taxon>
        <taxon>Verrucomicrobiota</taxon>
        <taxon>Verrucomicrobiia</taxon>
        <taxon>Verrucomicrobiales</taxon>
        <taxon>Verrucomicrobiaceae</taxon>
        <taxon>Oceaniferula</taxon>
    </lineage>
</organism>
<dbReference type="KEGG" id="osu:NT6N_22380"/>
<keyword evidence="1" id="KW-0812">Transmembrane</keyword>
<protein>
    <recommendedName>
        <fullName evidence="3">DUF3592 domain-containing protein</fullName>
    </recommendedName>
</protein>
<keyword evidence="1" id="KW-1133">Transmembrane helix</keyword>
<accession>A0AAT9FMM0</accession>
<proteinExistence type="predicted"/>
<gene>
    <name evidence="2" type="ORF">NT6N_22380</name>
</gene>
<evidence type="ECO:0000313" key="2">
    <source>
        <dbReference type="EMBL" id="BDS07198.1"/>
    </source>
</evidence>
<name>A0AAT9FMM0_9BACT</name>
<evidence type="ECO:0008006" key="3">
    <source>
        <dbReference type="Google" id="ProtNLM"/>
    </source>
</evidence>
<sequence>MSHNHTKSQPQNGKVVLIFGGILAMITLLGTLAIWPPIASWLPKETVTVKMVGSDKRMSGVTGQRGATSSAGFSIKVVDENGYQQNISCPKPTYEALTGDYGIASSIKLVRNPLFKTPVAFLKQRESLIKYSPGSALEKLNSSTPPATLQSFPVVRWPVAWFICGLLLFALAIYTTVKIIGLWQHRAVMIPACIIASLTGIGLGLYMTSGI</sequence>
<feature type="transmembrane region" description="Helical" evidence="1">
    <location>
        <begin position="15"/>
        <end position="35"/>
    </location>
</feature>
<evidence type="ECO:0000256" key="1">
    <source>
        <dbReference type="SAM" id="Phobius"/>
    </source>
</evidence>
<dbReference type="EMBL" id="AP026866">
    <property type="protein sequence ID" value="BDS07198.1"/>
    <property type="molecule type" value="Genomic_DNA"/>
</dbReference>